<reference evidence="1" key="3">
    <citation type="submission" date="2025-08" db="UniProtKB">
        <authorList>
            <consortium name="Ensembl"/>
        </authorList>
    </citation>
    <scope>IDENTIFICATION</scope>
</reference>
<accession>H2Y036</accession>
<proteinExistence type="predicted"/>
<dbReference type="AlphaFoldDB" id="H2Y036"/>
<organism evidence="1 2">
    <name type="scientific">Ciona intestinalis</name>
    <name type="common">Transparent sea squirt</name>
    <name type="synonym">Ascidia intestinalis</name>
    <dbReference type="NCBI Taxonomy" id="7719"/>
    <lineage>
        <taxon>Eukaryota</taxon>
        <taxon>Metazoa</taxon>
        <taxon>Chordata</taxon>
        <taxon>Tunicata</taxon>
        <taxon>Ascidiacea</taxon>
        <taxon>Phlebobranchia</taxon>
        <taxon>Cionidae</taxon>
        <taxon>Ciona</taxon>
    </lineage>
</organism>
<evidence type="ECO:0000313" key="1">
    <source>
        <dbReference type="Ensembl" id="ENSCINP00000035270.1"/>
    </source>
</evidence>
<dbReference type="HOGENOM" id="CLU_2454024_0_0_1"/>
<reference evidence="2" key="1">
    <citation type="journal article" date="2002" name="Science">
        <title>The draft genome of Ciona intestinalis: insights into chordate and vertebrate origins.</title>
        <authorList>
            <person name="Dehal P."/>
            <person name="Satou Y."/>
            <person name="Campbell R.K."/>
            <person name="Chapman J."/>
            <person name="Degnan B."/>
            <person name="De Tomaso A."/>
            <person name="Davidson B."/>
            <person name="Di Gregorio A."/>
            <person name="Gelpke M."/>
            <person name="Goodstein D.M."/>
            <person name="Harafuji N."/>
            <person name="Hastings K.E."/>
            <person name="Ho I."/>
            <person name="Hotta K."/>
            <person name="Huang W."/>
            <person name="Kawashima T."/>
            <person name="Lemaire P."/>
            <person name="Martinez D."/>
            <person name="Meinertzhagen I.A."/>
            <person name="Necula S."/>
            <person name="Nonaka M."/>
            <person name="Putnam N."/>
            <person name="Rash S."/>
            <person name="Saiga H."/>
            <person name="Satake M."/>
            <person name="Terry A."/>
            <person name="Yamada L."/>
            <person name="Wang H.G."/>
            <person name="Awazu S."/>
            <person name="Azumi K."/>
            <person name="Boore J."/>
            <person name="Branno M."/>
            <person name="Chin-Bow S."/>
            <person name="DeSantis R."/>
            <person name="Doyle S."/>
            <person name="Francino P."/>
            <person name="Keys D.N."/>
            <person name="Haga S."/>
            <person name="Hayashi H."/>
            <person name="Hino K."/>
            <person name="Imai K.S."/>
            <person name="Inaba K."/>
            <person name="Kano S."/>
            <person name="Kobayashi K."/>
            <person name="Kobayashi M."/>
            <person name="Lee B.I."/>
            <person name="Makabe K.W."/>
            <person name="Manohar C."/>
            <person name="Matassi G."/>
            <person name="Medina M."/>
            <person name="Mochizuki Y."/>
            <person name="Mount S."/>
            <person name="Morishita T."/>
            <person name="Miura S."/>
            <person name="Nakayama A."/>
            <person name="Nishizaka S."/>
            <person name="Nomoto H."/>
            <person name="Ohta F."/>
            <person name="Oishi K."/>
            <person name="Rigoutsos I."/>
            <person name="Sano M."/>
            <person name="Sasaki A."/>
            <person name="Sasakura Y."/>
            <person name="Shoguchi E."/>
            <person name="Shin-i T."/>
            <person name="Spagnuolo A."/>
            <person name="Stainier D."/>
            <person name="Suzuki M.M."/>
            <person name="Tassy O."/>
            <person name="Takatori N."/>
            <person name="Tokuoka M."/>
            <person name="Yagi K."/>
            <person name="Yoshizaki F."/>
            <person name="Wada S."/>
            <person name="Zhang C."/>
            <person name="Hyatt P.D."/>
            <person name="Larimer F."/>
            <person name="Detter C."/>
            <person name="Doggett N."/>
            <person name="Glavina T."/>
            <person name="Hawkins T."/>
            <person name="Richardson P."/>
            <person name="Lucas S."/>
            <person name="Kohara Y."/>
            <person name="Levine M."/>
            <person name="Satoh N."/>
            <person name="Rokhsar D.S."/>
        </authorList>
    </citation>
    <scope>NUCLEOTIDE SEQUENCE [LARGE SCALE GENOMIC DNA]</scope>
</reference>
<reference evidence="1" key="2">
    <citation type="journal article" date="2008" name="Genome Biol.">
        <title>Improved genome assembly and evidence-based global gene model set for the chordate Ciona intestinalis: new insight into intron and operon populations.</title>
        <authorList>
            <person name="Satou Y."/>
            <person name="Mineta K."/>
            <person name="Ogasawara M."/>
            <person name="Sasakura Y."/>
            <person name="Shoguchi E."/>
            <person name="Ueno K."/>
            <person name="Yamada L."/>
            <person name="Matsumoto J."/>
            <person name="Wasserscheid J."/>
            <person name="Dewar K."/>
            <person name="Wiley G.B."/>
            <person name="Macmil S.L."/>
            <person name="Roe B.A."/>
            <person name="Zeller R.W."/>
            <person name="Hastings K.E."/>
            <person name="Lemaire P."/>
            <person name="Lindquist E."/>
            <person name="Endo T."/>
            <person name="Hotta K."/>
            <person name="Inaba K."/>
        </authorList>
    </citation>
    <scope>NUCLEOTIDE SEQUENCE [LARGE SCALE GENOMIC DNA]</scope>
    <source>
        <strain evidence="1">wild type</strain>
    </source>
</reference>
<evidence type="ECO:0000313" key="2">
    <source>
        <dbReference type="Proteomes" id="UP000008144"/>
    </source>
</evidence>
<dbReference type="Proteomes" id="UP000008144">
    <property type="component" value="Chromosome 5"/>
</dbReference>
<dbReference type="EMBL" id="EAAA01002053">
    <property type="status" value="NOT_ANNOTATED_CDS"/>
    <property type="molecule type" value="Genomic_DNA"/>
</dbReference>
<reference evidence="1" key="4">
    <citation type="submission" date="2025-09" db="UniProtKB">
        <authorList>
            <consortium name="Ensembl"/>
        </authorList>
    </citation>
    <scope>IDENTIFICATION</scope>
</reference>
<dbReference type="Ensembl" id="ENSCINT00000035050.1">
    <property type="protein sequence ID" value="ENSCINP00000035270.1"/>
    <property type="gene ID" value="ENSCING00000020888.1"/>
</dbReference>
<protein>
    <submittedName>
        <fullName evidence="1">Uncharacterized protein</fullName>
    </submittedName>
</protein>
<keyword evidence="2" id="KW-1185">Reference proteome</keyword>
<sequence length="89" mass="10057">MTTNQAADVTEEATAVSAATTVLKVLTAATRKIQLLTRPQPLPQPIEHHLRRPVRLHTIQQAWAFKTLAIPQFVGWKRKNLPQKREAIN</sequence>
<dbReference type="InParanoid" id="H2Y036"/>
<name>H2Y036_CIOIN</name>